<evidence type="ECO:0000256" key="2">
    <source>
        <dbReference type="SAM" id="Phobius"/>
    </source>
</evidence>
<organism evidence="3 4">
    <name type="scientific">Paraglomus occultum</name>
    <dbReference type="NCBI Taxonomy" id="144539"/>
    <lineage>
        <taxon>Eukaryota</taxon>
        <taxon>Fungi</taxon>
        <taxon>Fungi incertae sedis</taxon>
        <taxon>Mucoromycota</taxon>
        <taxon>Glomeromycotina</taxon>
        <taxon>Glomeromycetes</taxon>
        <taxon>Paraglomerales</taxon>
        <taxon>Paraglomeraceae</taxon>
        <taxon>Paraglomus</taxon>
    </lineage>
</organism>
<gene>
    <name evidence="3" type="ORF">POCULU_LOCUS4696</name>
</gene>
<keyword evidence="2" id="KW-1133">Transmembrane helix</keyword>
<keyword evidence="2" id="KW-0472">Membrane</keyword>
<feature type="transmembrane region" description="Helical" evidence="2">
    <location>
        <begin position="146"/>
        <end position="169"/>
    </location>
</feature>
<reference evidence="3" key="1">
    <citation type="submission" date="2021-06" db="EMBL/GenBank/DDBJ databases">
        <authorList>
            <person name="Kallberg Y."/>
            <person name="Tangrot J."/>
            <person name="Rosling A."/>
        </authorList>
    </citation>
    <scope>NUCLEOTIDE SEQUENCE</scope>
    <source>
        <strain evidence="3">IA702</strain>
    </source>
</reference>
<sequence length="371" mass="40708">MFGPDVTTSLCEGIFIPSNVSQFIFLSSLALFIIWRLRQIENKTYDSVICGVLFFGRFSVHLVQVVLTVPTAEPSPDIPGTYLCEMHIVQTTTRALFYTYNGLDVVIDIYVTARLVYILNKANINAKYVAASLHSSPPKRTLFTAIIYWNFVRLFAAFLHYGVILSGVITYQDNPFKYWTFQLFALIVLSYSITADAEIVRVVGGRPVSSNKGGSNAGSTGKKTNSYQASLPSPRAPPTYKSHVVASNGNGDGSQLSYVQHGSTKELPVYEEVNGQTMALSIKRASFLDMATTSLGFRGNDSDGQYNTGKDRDLEKAEVNDTVEIVQDEEPVSVEEFDVDAATNRSSTFSGDTAINVAQSSVDSKSVILEL</sequence>
<dbReference type="Proteomes" id="UP000789572">
    <property type="component" value="Unassembled WGS sequence"/>
</dbReference>
<accession>A0A9N9AXL2</accession>
<feature type="transmembrane region" description="Helical" evidence="2">
    <location>
        <begin position="14"/>
        <end position="35"/>
    </location>
</feature>
<dbReference type="OrthoDB" id="2416917at2759"/>
<evidence type="ECO:0000313" key="3">
    <source>
        <dbReference type="EMBL" id="CAG8544382.1"/>
    </source>
</evidence>
<feature type="compositionally biased region" description="Polar residues" evidence="1">
    <location>
        <begin position="208"/>
        <end position="231"/>
    </location>
</feature>
<evidence type="ECO:0000313" key="4">
    <source>
        <dbReference type="Proteomes" id="UP000789572"/>
    </source>
</evidence>
<dbReference type="EMBL" id="CAJVPJ010000629">
    <property type="protein sequence ID" value="CAG8544382.1"/>
    <property type="molecule type" value="Genomic_DNA"/>
</dbReference>
<feature type="region of interest" description="Disordered" evidence="1">
    <location>
        <begin position="208"/>
        <end position="239"/>
    </location>
</feature>
<evidence type="ECO:0000256" key="1">
    <source>
        <dbReference type="SAM" id="MobiDB-lite"/>
    </source>
</evidence>
<dbReference type="AlphaFoldDB" id="A0A9N9AXL2"/>
<keyword evidence="4" id="KW-1185">Reference proteome</keyword>
<protein>
    <submittedName>
        <fullName evidence="3">4273_t:CDS:1</fullName>
    </submittedName>
</protein>
<proteinExistence type="predicted"/>
<feature type="transmembrane region" description="Helical" evidence="2">
    <location>
        <begin position="176"/>
        <end position="193"/>
    </location>
</feature>
<keyword evidence="2" id="KW-0812">Transmembrane</keyword>
<feature type="transmembrane region" description="Helical" evidence="2">
    <location>
        <begin position="47"/>
        <end position="67"/>
    </location>
</feature>
<name>A0A9N9AXL2_9GLOM</name>
<comment type="caution">
    <text evidence="3">The sequence shown here is derived from an EMBL/GenBank/DDBJ whole genome shotgun (WGS) entry which is preliminary data.</text>
</comment>